<feature type="compositionally biased region" description="Basic and acidic residues" evidence="1">
    <location>
        <begin position="10"/>
        <end position="22"/>
    </location>
</feature>
<evidence type="ECO:0000256" key="1">
    <source>
        <dbReference type="SAM" id="MobiDB-lite"/>
    </source>
</evidence>
<dbReference type="EMBL" id="CAJSLV010000001">
    <property type="protein sequence ID" value="CAG6390576.1"/>
    <property type="molecule type" value="Genomic_DNA"/>
</dbReference>
<evidence type="ECO:0000313" key="2">
    <source>
        <dbReference type="EMBL" id="CAG6390576.1"/>
    </source>
</evidence>
<proteinExistence type="predicted"/>
<reference evidence="2" key="1">
    <citation type="submission" date="2021-05" db="EMBL/GenBank/DDBJ databases">
        <authorList>
            <person name="Arsene-Ploetze F."/>
        </authorList>
    </citation>
    <scope>NUCLEOTIDE SEQUENCE</scope>
    <source>
        <strain evidence="2">DSM 42138</strain>
    </source>
</reference>
<sequence length="133" mass="15108">MSRQPGRLAQRGDADGDRRLQPERPLPGLDVPLRRDRPRLRRHPVPRCLRRVRRCEGQARRLLSVPFRPAGLRPEVVVRPGGPPRPRPVHGRHGQRHGRGYRPPAVALRRHVQPEVAYALSESDARRPAVEAG</sequence>
<dbReference type="Proteomes" id="UP001152519">
    <property type="component" value="Unassembled WGS sequence"/>
</dbReference>
<dbReference type="AlphaFoldDB" id="A0A9W4DME2"/>
<comment type="caution">
    <text evidence="2">The sequence shown here is derived from an EMBL/GenBank/DDBJ whole genome shotgun (WGS) entry which is preliminary data.</text>
</comment>
<organism evidence="2 3">
    <name type="scientific">Actinacidiphila cocklensis</name>
    <dbReference type="NCBI Taxonomy" id="887465"/>
    <lineage>
        <taxon>Bacteria</taxon>
        <taxon>Bacillati</taxon>
        <taxon>Actinomycetota</taxon>
        <taxon>Actinomycetes</taxon>
        <taxon>Kitasatosporales</taxon>
        <taxon>Streptomycetaceae</taxon>
        <taxon>Actinacidiphila</taxon>
    </lineage>
</organism>
<evidence type="ECO:0000313" key="3">
    <source>
        <dbReference type="Proteomes" id="UP001152519"/>
    </source>
</evidence>
<keyword evidence="3" id="KW-1185">Reference proteome</keyword>
<protein>
    <submittedName>
        <fullName evidence="2">Uncharacterized protein</fullName>
    </submittedName>
</protein>
<feature type="compositionally biased region" description="Basic residues" evidence="1">
    <location>
        <begin position="87"/>
        <end position="100"/>
    </location>
</feature>
<accession>A0A9W4DME2</accession>
<gene>
    <name evidence="2" type="ORF">SCOCK_10044</name>
</gene>
<feature type="region of interest" description="Disordered" evidence="1">
    <location>
        <begin position="73"/>
        <end position="105"/>
    </location>
</feature>
<feature type="region of interest" description="Disordered" evidence="1">
    <location>
        <begin position="1"/>
        <end position="38"/>
    </location>
</feature>
<name>A0A9W4DME2_9ACTN</name>